<evidence type="ECO:0000256" key="1">
    <source>
        <dbReference type="ARBA" id="ARBA00022679"/>
    </source>
</evidence>
<evidence type="ECO:0000313" key="4">
    <source>
        <dbReference type="EMBL" id="OIR18861.1"/>
    </source>
</evidence>
<comment type="caution">
    <text evidence="4">The sequence shown here is derived from an EMBL/GenBank/DDBJ whole genome shotgun (WGS) entry which is preliminary data.</text>
</comment>
<dbReference type="InterPro" id="IPR029056">
    <property type="entry name" value="Ribokinase-like"/>
</dbReference>
<proteinExistence type="predicted"/>
<dbReference type="Gene3D" id="3.40.1190.20">
    <property type="match status" value="1"/>
</dbReference>
<dbReference type="GO" id="GO:0016301">
    <property type="term" value="F:kinase activity"/>
    <property type="evidence" value="ECO:0007669"/>
    <property type="project" value="UniProtKB-KW"/>
</dbReference>
<reference evidence="4" key="1">
    <citation type="submission" date="2016-10" db="EMBL/GenBank/DDBJ databases">
        <title>Sequence of Gallionella enrichment culture.</title>
        <authorList>
            <person name="Poehlein A."/>
            <person name="Muehling M."/>
            <person name="Daniel R."/>
        </authorList>
    </citation>
    <scope>NUCLEOTIDE SEQUENCE</scope>
</reference>
<accession>A0A1J5TRC7</accession>
<evidence type="ECO:0000259" key="3">
    <source>
        <dbReference type="Pfam" id="PF00294"/>
    </source>
</evidence>
<dbReference type="Pfam" id="PF00294">
    <property type="entry name" value="PfkB"/>
    <property type="match status" value="1"/>
</dbReference>
<dbReference type="InterPro" id="IPR002173">
    <property type="entry name" value="Carboh/pur_kinase_PfkB_CS"/>
</dbReference>
<dbReference type="AlphaFoldDB" id="A0A1J5TRC7"/>
<name>A0A1J5TRC7_9ZZZZ</name>
<dbReference type="EMBL" id="MLJW01000002">
    <property type="protein sequence ID" value="OIR18861.1"/>
    <property type="molecule type" value="Genomic_DNA"/>
</dbReference>
<gene>
    <name evidence="4" type="primary">yihV_1</name>
    <name evidence="4" type="ORF">GALL_12030</name>
</gene>
<dbReference type="InterPro" id="IPR052562">
    <property type="entry name" value="Ketohexokinase-related"/>
</dbReference>
<dbReference type="EC" id="2.7.1.-" evidence="4"/>
<protein>
    <submittedName>
        <fullName evidence="4">Sulfofructose kinase</fullName>
        <ecNumber evidence="4">2.7.1.-</ecNumber>
    </submittedName>
</protein>
<evidence type="ECO:0000256" key="2">
    <source>
        <dbReference type="ARBA" id="ARBA00022777"/>
    </source>
</evidence>
<organism evidence="4">
    <name type="scientific">mine drainage metagenome</name>
    <dbReference type="NCBI Taxonomy" id="410659"/>
    <lineage>
        <taxon>unclassified sequences</taxon>
        <taxon>metagenomes</taxon>
        <taxon>ecological metagenomes</taxon>
    </lineage>
</organism>
<dbReference type="PROSITE" id="PS00584">
    <property type="entry name" value="PFKB_KINASES_2"/>
    <property type="match status" value="1"/>
</dbReference>
<dbReference type="PANTHER" id="PTHR42774">
    <property type="entry name" value="PHOSPHOTRANSFERASE SYSTEM TRANSPORT PROTEIN"/>
    <property type="match status" value="1"/>
</dbReference>
<dbReference type="SUPFAM" id="SSF53613">
    <property type="entry name" value="Ribokinase-like"/>
    <property type="match status" value="1"/>
</dbReference>
<sequence>MKKPGTSVYCFGHVSTGVILQLKMPYPAADGYAEVAQTLENHAGEATGTALVLARLGVPVALEGNWIGDTPACRRTLEFLRGRGIDVSGLCVKPGYPGATEVVVSDGETRTVFGRYCDLLFTTRQWEMPDPDKIASARFACVDPSFGEATLRVARTASKLGIPLATCDAKPDSELASLAQVLVVSGEFLRREYPGTEHIGPARAALFERYAGSCPGLVVFTAGREPVWYSRGGASPRRERAPYEVEVVDSAGAGDSFRGALVFGLLKGWNDDDCVRFACAVAALICTTAPGCVNAPDLQAVASFLSASGETLPA</sequence>
<dbReference type="PANTHER" id="PTHR42774:SF3">
    <property type="entry name" value="KETOHEXOKINASE"/>
    <property type="match status" value="1"/>
</dbReference>
<keyword evidence="1 4" id="KW-0808">Transferase</keyword>
<feature type="domain" description="Carbohydrate kinase PfkB" evidence="3">
    <location>
        <begin position="8"/>
        <end position="289"/>
    </location>
</feature>
<dbReference type="InterPro" id="IPR011611">
    <property type="entry name" value="PfkB_dom"/>
</dbReference>
<keyword evidence="2 4" id="KW-0418">Kinase</keyword>